<feature type="transmembrane region" description="Helical" evidence="1">
    <location>
        <begin position="95"/>
        <end position="115"/>
    </location>
</feature>
<feature type="transmembrane region" description="Helical" evidence="1">
    <location>
        <begin position="20"/>
        <end position="46"/>
    </location>
</feature>
<reference evidence="2 3" key="1">
    <citation type="submission" date="2024-09" db="EMBL/GenBank/DDBJ databases">
        <authorList>
            <person name="Sun Q."/>
            <person name="Mori K."/>
        </authorList>
    </citation>
    <scope>NUCLEOTIDE SEQUENCE [LARGE SCALE GENOMIC DNA]</scope>
    <source>
        <strain evidence="2 3">JCM 3324</strain>
    </source>
</reference>
<sequence>MPRPYEAEPAAPAGPAPRRVGGLLAAYVVAHGILIVHGLGLALAAVIVNANPALGGLSEPAPWGSIIFYVVSNVFLAAYSVVVMRLILNKRKSAVVNNAVWAISTVVFLLIWYFLGMKSPIGVVIDSLPGIVGMAYLARSRRVQETLVLS</sequence>
<evidence type="ECO:0000256" key="1">
    <source>
        <dbReference type="SAM" id="Phobius"/>
    </source>
</evidence>
<dbReference type="Proteomes" id="UP001589568">
    <property type="component" value="Unassembled WGS sequence"/>
</dbReference>
<feature type="transmembrane region" description="Helical" evidence="1">
    <location>
        <begin position="121"/>
        <end position="138"/>
    </location>
</feature>
<organism evidence="2 3">
    <name type="scientific">Nonomuraea salmonea</name>
    <dbReference type="NCBI Taxonomy" id="46181"/>
    <lineage>
        <taxon>Bacteria</taxon>
        <taxon>Bacillati</taxon>
        <taxon>Actinomycetota</taxon>
        <taxon>Actinomycetes</taxon>
        <taxon>Streptosporangiales</taxon>
        <taxon>Streptosporangiaceae</taxon>
        <taxon>Nonomuraea</taxon>
    </lineage>
</organism>
<keyword evidence="1" id="KW-1133">Transmembrane helix</keyword>
<protein>
    <recommendedName>
        <fullName evidence="4">DUF2569 family protein</fullName>
    </recommendedName>
</protein>
<feature type="transmembrane region" description="Helical" evidence="1">
    <location>
        <begin position="66"/>
        <end position="88"/>
    </location>
</feature>
<proteinExistence type="predicted"/>
<keyword evidence="3" id="KW-1185">Reference proteome</keyword>
<evidence type="ECO:0008006" key="4">
    <source>
        <dbReference type="Google" id="ProtNLM"/>
    </source>
</evidence>
<name>A0ABV5P482_9ACTN</name>
<keyword evidence="1" id="KW-0472">Membrane</keyword>
<evidence type="ECO:0000313" key="2">
    <source>
        <dbReference type="EMBL" id="MFB9477246.1"/>
    </source>
</evidence>
<accession>A0ABV5P482</accession>
<gene>
    <name evidence="2" type="ORF">ACFFR3_47795</name>
</gene>
<comment type="caution">
    <text evidence="2">The sequence shown here is derived from an EMBL/GenBank/DDBJ whole genome shotgun (WGS) entry which is preliminary data.</text>
</comment>
<keyword evidence="1" id="KW-0812">Transmembrane</keyword>
<dbReference type="RefSeq" id="WP_345406076.1">
    <property type="nucleotide sequence ID" value="NZ_BAAAXS010000001.1"/>
</dbReference>
<evidence type="ECO:0000313" key="3">
    <source>
        <dbReference type="Proteomes" id="UP001589568"/>
    </source>
</evidence>
<dbReference type="EMBL" id="JBHMCF010000061">
    <property type="protein sequence ID" value="MFB9477246.1"/>
    <property type="molecule type" value="Genomic_DNA"/>
</dbReference>